<dbReference type="GO" id="GO:0005737">
    <property type="term" value="C:cytoplasm"/>
    <property type="evidence" value="ECO:0007669"/>
    <property type="project" value="UniProtKB-SubCell"/>
</dbReference>
<dbReference type="RefSeq" id="WP_336348325.1">
    <property type="nucleotide sequence ID" value="NZ_JAZAQL010000001.1"/>
</dbReference>
<keyword evidence="4 13" id="KW-0521">NADP</keyword>
<evidence type="ECO:0000256" key="3">
    <source>
        <dbReference type="ARBA" id="ARBA00022605"/>
    </source>
</evidence>
<evidence type="ECO:0000256" key="11">
    <source>
        <dbReference type="ARBA" id="ARBA00049080"/>
    </source>
</evidence>
<dbReference type="EC" id="1.17.1.8" evidence="10 13"/>
<accession>A0ABD5VDS3</accession>
<dbReference type="Proteomes" id="UP001596395">
    <property type="component" value="Unassembled WGS sequence"/>
</dbReference>
<dbReference type="HAMAP" id="MF_00102">
    <property type="entry name" value="DapB"/>
    <property type="match status" value="1"/>
</dbReference>
<dbReference type="PIRSF" id="PIRSF000161">
    <property type="entry name" value="DHPR"/>
    <property type="match status" value="1"/>
</dbReference>
<sequence>MRVAVTGATGRTGGEVLEEAVARGYEVVFATARNPPASPAHGVDVDASEDFEALVDEHEPNVVVDFTGPDSCVAYAEACADAGVAFVTGTTGLGDDQQAALEAASDHIPVLQAANFARGVQALLALVGDAVAALPGYDVELVEAHHNGKRDAPSGTAEAMLDAVDDARERHDVDAGDAAGERVHGREGESLREPGEVGVHSLRAGDVPGEHELVVAGNHEELRLQHRATDRGVFAAGALDAADWLSGRDPGFYAFEDVVAAGSADMVGTDDGQVPGDAGGEQ</sequence>
<evidence type="ECO:0000256" key="1">
    <source>
        <dbReference type="ARBA" id="ARBA00006642"/>
    </source>
</evidence>
<dbReference type="EMBL" id="JBHSXN010000001">
    <property type="protein sequence ID" value="MFC6951287.1"/>
    <property type="molecule type" value="Genomic_DNA"/>
</dbReference>
<dbReference type="PANTHER" id="PTHR20836:SF0">
    <property type="entry name" value="4-HYDROXY-TETRAHYDRODIPICOLINATE REDUCTASE 1, CHLOROPLASTIC-RELATED"/>
    <property type="match status" value="1"/>
</dbReference>
<evidence type="ECO:0000313" key="16">
    <source>
        <dbReference type="EMBL" id="MFC6951287.1"/>
    </source>
</evidence>
<dbReference type="Gene3D" id="3.30.360.10">
    <property type="entry name" value="Dihydrodipicolinate Reductase, domain 2"/>
    <property type="match status" value="1"/>
</dbReference>
<keyword evidence="17" id="KW-1185">Reference proteome</keyword>
<keyword evidence="8 13" id="KW-0457">Lysine biosynthesis</keyword>
<evidence type="ECO:0000256" key="9">
    <source>
        <dbReference type="ARBA" id="ARBA00037922"/>
    </source>
</evidence>
<evidence type="ECO:0000256" key="4">
    <source>
        <dbReference type="ARBA" id="ARBA00022857"/>
    </source>
</evidence>
<proteinExistence type="inferred from homology"/>
<dbReference type="AlphaFoldDB" id="A0ABD5VDS3"/>
<evidence type="ECO:0000256" key="5">
    <source>
        <dbReference type="ARBA" id="ARBA00022915"/>
    </source>
</evidence>
<keyword evidence="5 13" id="KW-0220">Diaminopimelate biosynthesis</keyword>
<comment type="subunit">
    <text evidence="13">Homotetramer.</text>
</comment>
<gene>
    <name evidence="13 16" type="primary">dapB</name>
    <name evidence="16" type="ORF">ACFQGB_00295</name>
</gene>
<dbReference type="GO" id="GO:0051287">
    <property type="term" value="F:NAD binding"/>
    <property type="evidence" value="ECO:0007669"/>
    <property type="project" value="UniProtKB-UniRule"/>
</dbReference>
<keyword evidence="3 13" id="KW-0028">Amino-acid biosynthesis</keyword>
<evidence type="ECO:0000259" key="15">
    <source>
        <dbReference type="Pfam" id="PF05173"/>
    </source>
</evidence>
<evidence type="ECO:0000313" key="17">
    <source>
        <dbReference type="Proteomes" id="UP001596395"/>
    </source>
</evidence>
<dbReference type="GO" id="GO:0008839">
    <property type="term" value="F:4-hydroxy-tetrahydrodipicolinate reductase"/>
    <property type="evidence" value="ECO:0007669"/>
    <property type="project" value="UniProtKB-UniRule"/>
</dbReference>
<dbReference type="PROSITE" id="PS01298">
    <property type="entry name" value="DAPB"/>
    <property type="match status" value="1"/>
</dbReference>
<evidence type="ECO:0000256" key="13">
    <source>
        <dbReference type="HAMAP-Rule" id="MF_00102"/>
    </source>
</evidence>
<comment type="pathway">
    <text evidence="9 13">Amino-acid biosynthesis; L-lysine biosynthesis via DAP pathway; (S)-tetrahydrodipicolinate from L-aspartate: step 4/4.</text>
</comment>
<feature type="active site" description="Proton donor" evidence="13">
    <location>
        <position position="149"/>
    </location>
</feature>
<evidence type="ECO:0000256" key="12">
    <source>
        <dbReference type="ARBA" id="ARBA00049396"/>
    </source>
</evidence>
<comment type="caution">
    <text evidence="13">Lacks conserved residue(s) required for the propagation of feature annotation.</text>
</comment>
<dbReference type="SUPFAM" id="SSF55347">
    <property type="entry name" value="Glyceraldehyde-3-phosphate dehydrogenase-like, C-terminal domain"/>
    <property type="match status" value="1"/>
</dbReference>
<reference evidence="16 17" key="1">
    <citation type="journal article" date="2019" name="Int. J. Syst. Evol. Microbiol.">
        <title>The Global Catalogue of Microorganisms (GCM) 10K type strain sequencing project: providing services to taxonomists for standard genome sequencing and annotation.</title>
        <authorList>
            <consortium name="The Broad Institute Genomics Platform"/>
            <consortium name="The Broad Institute Genome Sequencing Center for Infectious Disease"/>
            <person name="Wu L."/>
            <person name="Ma J."/>
        </authorList>
    </citation>
    <scope>NUCLEOTIDE SEQUENCE [LARGE SCALE GENOMIC DNA]</scope>
    <source>
        <strain evidence="16 17">GX26</strain>
    </source>
</reference>
<dbReference type="GO" id="GO:0050661">
    <property type="term" value="F:NADP binding"/>
    <property type="evidence" value="ECO:0007669"/>
    <property type="project" value="UniProtKB-UniRule"/>
</dbReference>
<comment type="subcellular location">
    <subcellularLocation>
        <location evidence="13">Cytoplasm</location>
    </subcellularLocation>
</comment>
<dbReference type="InterPro" id="IPR022664">
    <property type="entry name" value="DapB_N_CS"/>
</dbReference>
<dbReference type="GO" id="GO:0019877">
    <property type="term" value="P:diaminopimelate biosynthetic process"/>
    <property type="evidence" value="ECO:0007669"/>
    <property type="project" value="UniProtKB-UniRule"/>
</dbReference>
<comment type="caution">
    <text evidence="16">The sequence shown here is derived from an EMBL/GenBank/DDBJ whole genome shotgun (WGS) entry which is preliminary data.</text>
</comment>
<feature type="binding site" evidence="13">
    <location>
        <begin position="89"/>
        <end position="91"/>
    </location>
    <ligand>
        <name>NAD(+)</name>
        <dbReference type="ChEBI" id="CHEBI:57540"/>
    </ligand>
</feature>
<evidence type="ECO:0000256" key="6">
    <source>
        <dbReference type="ARBA" id="ARBA00023002"/>
    </source>
</evidence>
<dbReference type="GO" id="GO:0016726">
    <property type="term" value="F:oxidoreductase activity, acting on CH or CH2 groups, NAD or NADP as acceptor"/>
    <property type="evidence" value="ECO:0007669"/>
    <property type="project" value="UniProtKB-UniRule"/>
</dbReference>
<comment type="caution">
    <text evidence="13">Was originally thought to be a dihydrodipicolinate reductase (DHDPR), catalyzing the conversion of dihydrodipicolinate to tetrahydrodipicolinate. However, it was shown in E.coli that the substrate of the enzymatic reaction is not dihydrodipicolinate (DHDP) but in fact (2S,4S)-4-hydroxy-2,3,4,5-tetrahydrodipicolinic acid (HTPA), the product released by the DapA-catalyzed reaction.</text>
</comment>
<feature type="binding site" evidence="13">
    <location>
        <begin position="155"/>
        <end position="156"/>
    </location>
    <ligand>
        <name>(S)-2,3,4,5-tetrahydrodipicolinate</name>
        <dbReference type="ChEBI" id="CHEBI:16845"/>
    </ligand>
</feature>
<evidence type="ECO:0000256" key="8">
    <source>
        <dbReference type="ARBA" id="ARBA00023154"/>
    </source>
</evidence>
<organism evidence="16 17">
    <name type="scientific">Halorubellus litoreus</name>
    <dbReference type="NCBI Taxonomy" id="755308"/>
    <lineage>
        <taxon>Archaea</taxon>
        <taxon>Methanobacteriati</taxon>
        <taxon>Methanobacteriota</taxon>
        <taxon>Stenosarchaea group</taxon>
        <taxon>Halobacteria</taxon>
        <taxon>Halobacteriales</taxon>
        <taxon>Halorubellaceae</taxon>
        <taxon>Halorubellus</taxon>
    </lineage>
</organism>
<comment type="function">
    <text evidence="13">Catalyzes the conversion of 4-hydroxy-tetrahydrodipicolinate (HTPA) to tetrahydrodipicolinate.</text>
</comment>
<comment type="catalytic activity">
    <reaction evidence="12 13">
        <text>(S)-2,3,4,5-tetrahydrodipicolinate + NAD(+) + H2O = (2S,4S)-4-hydroxy-2,3,4,5-tetrahydrodipicolinate + NADH + H(+)</text>
        <dbReference type="Rhea" id="RHEA:35323"/>
        <dbReference type="ChEBI" id="CHEBI:15377"/>
        <dbReference type="ChEBI" id="CHEBI:15378"/>
        <dbReference type="ChEBI" id="CHEBI:16845"/>
        <dbReference type="ChEBI" id="CHEBI:57540"/>
        <dbReference type="ChEBI" id="CHEBI:57945"/>
        <dbReference type="ChEBI" id="CHEBI:67139"/>
        <dbReference type="EC" id="1.17.1.8"/>
    </reaction>
</comment>
<feature type="domain" description="Dihydrodipicolinate reductase N-terminal" evidence="14">
    <location>
        <begin position="1"/>
        <end position="116"/>
    </location>
</feature>
<dbReference type="InterPro" id="IPR022663">
    <property type="entry name" value="DapB_C"/>
</dbReference>
<dbReference type="CDD" id="cd02274">
    <property type="entry name" value="DHDPR_N"/>
    <property type="match status" value="1"/>
</dbReference>
<evidence type="ECO:0000256" key="2">
    <source>
        <dbReference type="ARBA" id="ARBA00022490"/>
    </source>
</evidence>
<dbReference type="PANTHER" id="PTHR20836">
    <property type="entry name" value="DIHYDRODIPICOLINATE REDUCTASE"/>
    <property type="match status" value="1"/>
</dbReference>
<keyword evidence="2 13" id="KW-0963">Cytoplasm</keyword>
<name>A0ABD5VDS3_9EURY</name>
<evidence type="ECO:0000256" key="10">
    <source>
        <dbReference type="ARBA" id="ARBA00038983"/>
    </source>
</evidence>
<evidence type="ECO:0000256" key="7">
    <source>
        <dbReference type="ARBA" id="ARBA00023027"/>
    </source>
</evidence>
<feature type="binding site" evidence="13">
    <location>
        <begin position="113"/>
        <end position="116"/>
    </location>
    <ligand>
        <name>NAD(+)</name>
        <dbReference type="ChEBI" id="CHEBI:57540"/>
    </ligand>
</feature>
<feature type="domain" description="Dihydrodipicolinate reductase C-terminal" evidence="15">
    <location>
        <begin position="119"/>
        <end position="258"/>
    </location>
</feature>
<keyword evidence="6 13" id="KW-0560">Oxidoreductase</keyword>
<dbReference type="NCBIfam" id="TIGR00036">
    <property type="entry name" value="dapB"/>
    <property type="match status" value="1"/>
</dbReference>
<dbReference type="InterPro" id="IPR000846">
    <property type="entry name" value="DapB_N"/>
</dbReference>
<dbReference type="GO" id="GO:0009089">
    <property type="term" value="P:lysine biosynthetic process via diaminopimelate"/>
    <property type="evidence" value="ECO:0007669"/>
    <property type="project" value="UniProtKB-UniRule"/>
</dbReference>
<feature type="active site" description="Proton donor/acceptor" evidence="13">
    <location>
        <position position="145"/>
    </location>
</feature>
<dbReference type="Pfam" id="PF05173">
    <property type="entry name" value="DapB_C"/>
    <property type="match status" value="1"/>
</dbReference>
<dbReference type="Gene3D" id="3.40.50.720">
    <property type="entry name" value="NAD(P)-binding Rossmann-like Domain"/>
    <property type="match status" value="1"/>
</dbReference>
<protein>
    <recommendedName>
        <fullName evidence="10 13">4-hydroxy-tetrahydrodipicolinate reductase</fullName>
        <shortName evidence="13">HTPA reductase</shortName>
        <ecNumber evidence="10 13">1.17.1.8</ecNumber>
    </recommendedName>
</protein>
<dbReference type="Pfam" id="PF01113">
    <property type="entry name" value="DapB_N"/>
    <property type="match status" value="1"/>
</dbReference>
<evidence type="ECO:0000259" key="14">
    <source>
        <dbReference type="Pfam" id="PF01113"/>
    </source>
</evidence>
<feature type="binding site" evidence="13">
    <location>
        <begin position="7"/>
        <end position="12"/>
    </location>
    <ligand>
        <name>NAD(+)</name>
        <dbReference type="ChEBI" id="CHEBI:57540"/>
    </ligand>
</feature>
<keyword evidence="7 13" id="KW-0520">NAD</keyword>
<comment type="catalytic activity">
    <reaction evidence="11 13">
        <text>(S)-2,3,4,5-tetrahydrodipicolinate + NADP(+) + H2O = (2S,4S)-4-hydroxy-2,3,4,5-tetrahydrodipicolinate + NADPH + H(+)</text>
        <dbReference type="Rhea" id="RHEA:35331"/>
        <dbReference type="ChEBI" id="CHEBI:15377"/>
        <dbReference type="ChEBI" id="CHEBI:15378"/>
        <dbReference type="ChEBI" id="CHEBI:16845"/>
        <dbReference type="ChEBI" id="CHEBI:57783"/>
        <dbReference type="ChEBI" id="CHEBI:58349"/>
        <dbReference type="ChEBI" id="CHEBI:67139"/>
        <dbReference type="EC" id="1.17.1.8"/>
    </reaction>
</comment>
<dbReference type="InterPro" id="IPR023940">
    <property type="entry name" value="DHDPR_bac"/>
</dbReference>
<dbReference type="SUPFAM" id="SSF51735">
    <property type="entry name" value="NAD(P)-binding Rossmann-fold domains"/>
    <property type="match status" value="1"/>
</dbReference>
<dbReference type="InterPro" id="IPR036291">
    <property type="entry name" value="NAD(P)-bd_dom_sf"/>
</dbReference>
<feature type="binding site" evidence="13">
    <location>
        <position position="146"/>
    </location>
    <ligand>
        <name>(S)-2,3,4,5-tetrahydrodipicolinate</name>
        <dbReference type="ChEBI" id="CHEBI:16845"/>
    </ligand>
</feature>
<comment type="similarity">
    <text evidence="1 13">Belongs to the DapB family.</text>
</comment>